<evidence type="ECO:0000256" key="1">
    <source>
        <dbReference type="SAM" id="SignalP"/>
    </source>
</evidence>
<dbReference type="EMBL" id="KZ293665">
    <property type="protein sequence ID" value="PBK90434.1"/>
    <property type="molecule type" value="Genomic_DNA"/>
</dbReference>
<protein>
    <submittedName>
        <fullName evidence="2">Uncharacterized protein</fullName>
    </submittedName>
</protein>
<feature type="signal peptide" evidence="1">
    <location>
        <begin position="1"/>
        <end position="21"/>
    </location>
</feature>
<keyword evidence="1" id="KW-0732">Signal</keyword>
<sequence length="133" mass="15260">MADEWLIAILVYALLYNELFAREQDVVLFFRGVPNMTARTYPGIAVPELTRQPDQRHFCGSGRELERCNAYCISIRDIHQSGSRYLVGCCFKEQLSEFQKVAFSCIYHPAFLSPEGIRLLLRMGTGSLVFYHS</sequence>
<organism evidence="2 3">
    <name type="scientific">Armillaria gallica</name>
    <name type="common">Bulbous honey fungus</name>
    <name type="synonym">Armillaria bulbosa</name>
    <dbReference type="NCBI Taxonomy" id="47427"/>
    <lineage>
        <taxon>Eukaryota</taxon>
        <taxon>Fungi</taxon>
        <taxon>Dikarya</taxon>
        <taxon>Basidiomycota</taxon>
        <taxon>Agaricomycotina</taxon>
        <taxon>Agaricomycetes</taxon>
        <taxon>Agaricomycetidae</taxon>
        <taxon>Agaricales</taxon>
        <taxon>Marasmiineae</taxon>
        <taxon>Physalacriaceae</taxon>
        <taxon>Armillaria</taxon>
    </lineage>
</organism>
<keyword evidence="3" id="KW-1185">Reference proteome</keyword>
<name>A0A2H3D9H2_ARMGA</name>
<proteinExistence type="predicted"/>
<evidence type="ECO:0000313" key="2">
    <source>
        <dbReference type="EMBL" id="PBK90434.1"/>
    </source>
</evidence>
<evidence type="ECO:0000313" key="3">
    <source>
        <dbReference type="Proteomes" id="UP000217790"/>
    </source>
</evidence>
<dbReference type="InParanoid" id="A0A2H3D9H2"/>
<dbReference type="Proteomes" id="UP000217790">
    <property type="component" value="Unassembled WGS sequence"/>
</dbReference>
<feature type="chain" id="PRO_5013964452" evidence="1">
    <location>
        <begin position="22"/>
        <end position="133"/>
    </location>
</feature>
<reference evidence="3" key="1">
    <citation type="journal article" date="2017" name="Nat. Ecol. Evol.">
        <title>Genome expansion and lineage-specific genetic innovations in the forest pathogenic fungi Armillaria.</title>
        <authorList>
            <person name="Sipos G."/>
            <person name="Prasanna A.N."/>
            <person name="Walter M.C."/>
            <person name="O'Connor E."/>
            <person name="Balint B."/>
            <person name="Krizsan K."/>
            <person name="Kiss B."/>
            <person name="Hess J."/>
            <person name="Varga T."/>
            <person name="Slot J."/>
            <person name="Riley R."/>
            <person name="Boka B."/>
            <person name="Rigling D."/>
            <person name="Barry K."/>
            <person name="Lee J."/>
            <person name="Mihaltcheva S."/>
            <person name="LaButti K."/>
            <person name="Lipzen A."/>
            <person name="Waldron R."/>
            <person name="Moloney N.M."/>
            <person name="Sperisen C."/>
            <person name="Kredics L."/>
            <person name="Vagvoelgyi C."/>
            <person name="Patrignani A."/>
            <person name="Fitzpatrick D."/>
            <person name="Nagy I."/>
            <person name="Doyle S."/>
            <person name="Anderson J.B."/>
            <person name="Grigoriev I.V."/>
            <person name="Gueldener U."/>
            <person name="Muensterkoetter M."/>
            <person name="Nagy L.G."/>
        </authorList>
    </citation>
    <scope>NUCLEOTIDE SEQUENCE [LARGE SCALE GENOMIC DNA]</scope>
    <source>
        <strain evidence="3">Ar21-2</strain>
    </source>
</reference>
<dbReference type="AlphaFoldDB" id="A0A2H3D9H2"/>
<gene>
    <name evidence="2" type="ORF">ARMGADRAFT_298535</name>
</gene>
<accession>A0A2H3D9H2</accession>